<dbReference type="InterPro" id="IPR011990">
    <property type="entry name" value="TPR-like_helical_dom_sf"/>
</dbReference>
<keyword evidence="1" id="KW-0175">Coiled coil</keyword>
<dbReference type="PANTHER" id="PTHR21563">
    <property type="entry name" value="ZINC FINGER C3H1 DOMAIN-CONTAINING PROTEIN"/>
    <property type="match status" value="1"/>
</dbReference>
<feature type="region of interest" description="Disordered" evidence="2">
    <location>
        <begin position="330"/>
        <end position="351"/>
    </location>
</feature>
<evidence type="ECO:0000313" key="5">
    <source>
        <dbReference type="EMBL" id="KAJ3220043.1"/>
    </source>
</evidence>
<feature type="domain" description="Putative zinc-finger" evidence="4">
    <location>
        <begin position="870"/>
        <end position="890"/>
    </location>
</feature>
<dbReference type="Gene3D" id="1.25.40.10">
    <property type="entry name" value="Tetratricopeptide repeat domain"/>
    <property type="match status" value="1"/>
</dbReference>
<dbReference type="GO" id="GO:0000178">
    <property type="term" value="C:exosome (RNase complex)"/>
    <property type="evidence" value="ECO:0007669"/>
    <property type="project" value="TreeGrafter"/>
</dbReference>
<feature type="compositionally biased region" description="Polar residues" evidence="2">
    <location>
        <begin position="230"/>
        <end position="242"/>
    </location>
</feature>
<accession>A0AAD5U076</accession>
<name>A0AAD5U076_9FUNG</name>
<feature type="transmembrane region" description="Helical" evidence="3">
    <location>
        <begin position="21"/>
        <end position="43"/>
    </location>
</feature>
<dbReference type="InterPro" id="IPR039278">
    <property type="entry name" value="Red1"/>
</dbReference>
<organism evidence="5 6">
    <name type="scientific">Clydaea vesicula</name>
    <dbReference type="NCBI Taxonomy" id="447962"/>
    <lineage>
        <taxon>Eukaryota</taxon>
        <taxon>Fungi</taxon>
        <taxon>Fungi incertae sedis</taxon>
        <taxon>Chytridiomycota</taxon>
        <taxon>Chytridiomycota incertae sedis</taxon>
        <taxon>Chytridiomycetes</taxon>
        <taxon>Lobulomycetales</taxon>
        <taxon>Lobulomycetaceae</taxon>
        <taxon>Clydaea</taxon>
    </lineage>
</organism>
<proteinExistence type="predicted"/>
<dbReference type="Proteomes" id="UP001211065">
    <property type="component" value="Unassembled WGS sequence"/>
</dbReference>
<evidence type="ECO:0000256" key="1">
    <source>
        <dbReference type="SAM" id="Coils"/>
    </source>
</evidence>
<keyword evidence="3" id="KW-0812">Transmembrane</keyword>
<feature type="non-terminal residue" evidence="5">
    <location>
        <position position="1"/>
    </location>
</feature>
<reference evidence="5" key="1">
    <citation type="submission" date="2020-05" db="EMBL/GenBank/DDBJ databases">
        <title>Phylogenomic resolution of chytrid fungi.</title>
        <authorList>
            <person name="Stajich J.E."/>
            <person name="Amses K."/>
            <person name="Simmons R."/>
            <person name="Seto K."/>
            <person name="Myers J."/>
            <person name="Bonds A."/>
            <person name="Quandt C.A."/>
            <person name="Barry K."/>
            <person name="Liu P."/>
            <person name="Grigoriev I."/>
            <person name="Longcore J.E."/>
            <person name="James T.Y."/>
        </authorList>
    </citation>
    <scope>NUCLEOTIDE SEQUENCE</scope>
    <source>
        <strain evidence="5">JEL0476</strain>
    </source>
</reference>
<gene>
    <name evidence="5" type="primary">ZFC3H1</name>
    <name evidence="5" type="ORF">HK099_004472</name>
</gene>
<dbReference type="GO" id="GO:0005634">
    <property type="term" value="C:nucleus"/>
    <property type="evidence" value="ECO:0007669"/>
    <property type="project" value="TreeGrafter"/>
</dbReference>
<dbReference type="Pfam" id="PF10650">
    <property type="entry name" value="zf-C3H1"/>
    <property type="match status" value="1"/>
</dbReference>
<comment type="caution">
    <text evidence="5">The sequence shown here is derived from an EMBL/GenBank/DDBJ whole genome shotgun (WGS) entry which is preliminary data.</text>
</comment>
<evidence type="ECO:0000256" key="2">
    <source>
        <dbReference type="SAM" id="MobiDB-lite"/>
    </source>
</evidence>
<sequence>METTTINSTTAVTNPWKPTRTILQTAVLGFIAFIIVCVILFRLCNKPRNYTNEHSVIEANKHTSLNRLGLNRQNSAQLLSSNEYNLNNNDFRDGLSGISKDETFQILGVLAQMPPNSQLEYLMLNQHKVPDIMKMMQFLFSSGINPLDLVKAGFAHEIVIAAVEDPILSQTLLLALQQFQQQQQFLHLNGSKDSSFAHISSVHSSPQSPQVNKPYTPHRSVPIPKRKDSNSFGQQTTKNSNSDQDRFQTARSDFSAAKLSTPCDNEARINNHENIRTDDTLSNSTKIRRKLSPQKPTVELPTFIGTEETHSEVGNSNLDDVNTPVSKATMVSTKSSRKTQSNQTRKLSNTEVESLFKPASGKFVREKCPNYIVELSASSSDEDEGGSFNSSFDAAKSVSSIVSDKRPAHLESITKPQVSLTGDVNKKLEQTEIEINKIRTLLQKKKELSTSKNAVVSGVTADNTKPSNTTTLNAVTSISTESLRSKQNGVATPIANVEQLEGKPSLGVNGQLHTSGGAQHPAEKLTLKSSVKAGGKTSDLAEKLKFYPFGKKSAPDTKSTNSAKLINSSLKSPGSGIRDRKTIEDEIEVINSKLPLLDVDLQAKMEEITKIDEEISNANTACVETENKVAEQKSLVEDLEKQLKIAKSLLSVKEKAASSAIGLRTIITSKRDIVKRDHTSIINNIANLKKDLVNKRLQLMALSDQDSLPKRKAEDTGSRLPKKFPKLNEEEDFLSLPSDQEFEDALIKKYQACILPPEQHISKTIKDNFLPETIVPLLLIDDHLVGADEVMKVSDLFSGFLNSEADLPIKLNFPYANNSSNNESDIEINSKGYSDFEASISSNFRAMSMINASKNLESQKMYKIDPQKKFCIFDLSGTCNDSNCGNQHFKDIEIEGEALIMEYIYFASSSLNSVEDLQLKVEYLKRMGKTTKEILNYLVNKKNESDLNLMTPESAEQSTFDDSLKENEDNLNIGIKELYRHPIMSLWAEKLISDVDPNKYQRYYEDTESTIDYAKRVELKPEDELAWIEYAISELPPTMATALSKGLTDLDCITRETFQQQSSNMNKALNILARGLKRNRNSVAIWGLYLEMILRRGKAEQVRNAFHQALGNEEKPDGLVRQIEEFPVNITPAVNETCQLYEELLDLIDCKDTENDLVYTNPLNKPVISKNFVNQKLKSNFFLWMNYYCLNCLIFKVETIKETNVDGMDIDDIEHVDMKKPKNLKLLFKAGLKNLNKADDSSFLLWNECLKYKSFKNNFLKETKSFLELRKISKDLVLDLNLALMEINKPVEFQLIKENIYRGDSFYGEVVPLKYSYFSTKLLDTVLPNLTKDKLFDLIQVLLKLYPDSLLIYIEAYGPPLGSKARAKSIFNEYIKYFPFNDIDM</sequence>
<keyword evidence="6" id="KW-1185">Reference proteome</keyword>
<evidence type="ECO:0000313" key="6">
    <source>
        <dbReference type="Proteomes" id="UP001211065"/>
    </source>
</evidence>
<feature type="compositionally biased region" description="Low complexity" evidence="2">
    <location>
        <begin position="197"/>
        <end position="211"/>
    </location>
</feature>
<dbReference type="InterPro" id="IPR019607">
    <property type="entry name" value="Putative_zinc-finger_domain"/>
</dbReference>
<keyword evidence="3" id="KW-1133">Transmembrane helix</keyword>
<protein>
    <submittedName>
        <fullName evidence="5">Zinc finger C3H1 domain-containing protein</fullName>
    </submittedName>
</protein>
<feature type="coiled-coil region" evidence="1">
    <location>
        <begin position="601"/>
        <end position="656"/>
    </location>
</feature>
<evidence type="ECO:0000259" key="4">
    <source>
        <dbReference type="Pfam" id="PF10650"/>
    </source>
</evidence>
<evidence type="ECO:0000256" key="3">
    <source>
        <dbReference type="SAM" id="Phobius"/>
    </source>
</evidence>
<feature type="region of interest" description="Disordered" evidence="2">
    <location>
        <begin position="197"/>
        <end position="247"/>
    </location>
</feature>
<keyword evidence="3" id="KW-0472">Membrane</keyword>
<dbReference type="EMBL" id="JADGJW010000317">
    <property type="protein sequence ID" value="KAJ3220043.1"/>
    <property type="molecule type" value="Genomic_DNA"/>
</dbReference>
<dbReference type="PANTHER" id="PTHR21563:SF3">
    <property type="entry name" value="ZINC FINGER C3H1 DOMAIN-CONTAINING PROTEIN"/>
    <property type="match status" value="1"/>
</dbReference>